<keyword evidence="3" id="KW-1185">Reference proteome</keyword>
<evidence type="ECO:0000313" key="2">
    <source>
        <dbReference type="EMBL" id="KIM87608.1"/>
    </source>
</evidence>
<feature type="transmembrane region" description="Helical" evidence="1">
    <location>
        <begin position="83"/>
        <end position="100"/>
    </location>
</feature>
<keyword evidence="1" id="KW-0812">Transmembrane</keyword>
<dbReference type="InParanoid" id="A0A0C3BMD7"/>
<keyword evidence="1" id="KW-0472">Membrane</keyword>
<reference evidence="2 3" key="1">
    <citation type="submission" date="2014-04" db="EMBL/GenBank/DDBJ databases">
        <authorList>
            <consortium name="DOE Joint Genome Institute"/>
            <person name="Kuo A."/>
            <person name="Tarkka M."/>
            <person name="Buscot F."/>
            <person name="Kohler A."/>
            <person name="Nagy L.G."/>
            <person name="Floudas D."/>
            <person name="Copeland A."/>
            <person name="Barry K.W."/>
            <person name="Cichocki N."/>
            <person name="Veneault-Fourrey C."/>
            <person name="LaButti K."/>
            <person name="Lindquist E.A."/>
            <person name="Lipzen A."/>
            <person name="Lundell T."/>
            <person name="Morin E."/>
            <person name="Murat C."/>
            <person name="Sun H."/>
            <person name="Tunlid A."/>
            <person name="Henrissat B."/>
            <person name="Grigoriev I.V."/>
            <person name="Hibbett D.S."/>
            <person name="Martin F."/>
            <person name="Nordberg H.P."/>
            <person name="Cantor M.N."/>
            <person name="Hua S.X."/>
        </authorList>
    </citation>
    <scope>NUCLEOTIDE SEQUENCE [LARGE SCALE GENOMIC DNA]</scope>
    <source>
        <strain evidence="2 3">F 1598</strain>
    </source>
</reference>
<reference evidence="3" key="2">
    <citation type="submission" date="2015-01" db="EMBL/GenBank/DDBJ databases">
        <title>Evolutionary Origins and Diversification of the Mycorrhizal Mutualists.</title>
        <authorList>
            <consortium name="DOE Joint Genome Institute"/>
            <consortium name="Mycorrhizal Genomics Consortium"/>
            <person name="Kohler A."/>
            <person name="Kuo A."/>
            <person name="Nagy L.G."/>
            <person name="Floudas D."/>
            <person name="Copeland A."/>
            <person name="Barry K.W."/>
            <person name="Cichocki N."/>
            <person name="Veneault-Fourrey C."/>
            <person name="LaButti K."/>
            <person name="Lindquist E.A."/>
            <person name="Lipzen A."/>
            <person name="Lundell T."/>
            <person name="Morin E."/>
            <person name="Murat C."/>
            <person name="Riley R."/>
            <person name="Ohm R."/>
            <person name="Sun H."/>
            <person name="Tunlid A."/>
            <person name="Henrissat B."/>
            <person name="Grigoriev I.V."/>
            <person name="Hibbett D.S."/>
            <person name="Martin F."/>
        </authorList>
    </citation>
    <scope>NUCLEOTIDE SEQUENCE [LARGE SCALE GENOMIC DNA]</scope>
    <source>
        <strain evidence="3">F 1598</strain>
    </source>
</reference>
<gene>
    <name evidence="2" type="ORF">PILCRDRAFT_815180</name>
</gene>
<dbReference type="OrthoDB" id="72269at2759"/>
<dbReference type="STRING" id="765440.A0A0C3BMD7"/>
<dbReference type="AlphaFoldDB" id="A0A0C3BMD7"/>
<accession>A0A0C3BMD7</accession>
<dbReference type="Proteomes" id="UP000054166">
    <property type="component" value="Unassembled WGS sequence"/>
</dbReference>
<dbReference type="EMBL" id="KN832979">
    <property type="protein sequence ID" value="KIM87608.1"/>
    <property type="molecule type" value="Genomic_DNA"/>
</dbReference>
<feature type="transmembrane region" description="Helical" evidence="1">
    <location>
        <begin position="112"/>
        <end position="133"/>
    </location>
</feature>
<dbReference type="HOGENOM" id="CLU_1704912_0_0_1"/>
<name>A0A0C3BMD7_PILCF</name>
<feature type="transmembrane region" description="Helical" evidence="1">
    <location>
        <begin position="26"/>
        <end position="47"/>
    </location>
</feature>
<protein>
    <submittedName>
        <fullName evidence="2">Uncharacterized protein</fullName>
    </submittedName>
</protein>
<evidence type="ECO:0000256" key="1">
    <source>
        <dbReference type="SAM" id="Phobius"/>
    </source>
</evidence>
<keyword evidence="1" id="KW-1133">Transmembrane helix</keyword>
<proteinExistence type="predicted"/>
<evidence type="ECO:0000313" key="3">
    <source>
        <dbReference type="Proteomes" id="UP000054166"/>
    </source>
</evidence>
<sequence>MYIAQLLYLSIRPVSRTSGASTVNIIYIALFVLSALPHLYFVVPIFFSPNGLSAFKSLFIPSVSLLNPDSTTIQQGVMDFIKWDYVMILFGGFVATVWVARRSVNGFVALTVWWSISVLLFGAGASMVGVFWWREGLLNKAVRETEMKDKKRVQ</sequence>
<organism evidence="2 3">
    <name type="scientific">Piloderma croceum (strain F 1598)</name>
    <dbReference type="NCBI Taxonomy" id="765440"/>
    <lineage>
        <taxon>Eukaryota</taxon>
        <taxon>Fungi</taxon>
        <taxon>Dikarya</taxon>
        <taxon>Basidiomycota</taxon>
        <taxon>Agaricomycotina</taxon>
        <taxon>Agaricomycetes</taxon>
        <taxon>Agaricomycetidae</taxon>
        <taxon>Atheliales</taxon>
        <taxon>Atheliaceae</taxon>
        <taxon>Piloderma</taxon>
    </lineage>
</organism>